<keyword evidence="6" id="KW-0812">Transmembrane</keyword>
<dbReference type="PANTHER" id="PTHR34220">
    <property type="entry name" value="SENSOR HISTIDINE KINASE YPDA"/>
    <property type="match status" value="1"/>
</dbReference>
<protein>
    <submittedName>
        <fullName evidence="8">Histidine kinase/DNA gyrase B/HSP90-like ATPase</fullName>
    </submittedName>
</protein>
<evidence type="ECO:0000256" key="6">
    <source>
        <dbReference type="SAM" id="Phobius"/>
    </source>
</evidence>
<dbReference type="InterPro" id="IPR003594">
    <property type="entry name" value="HATPase_dom"/>
</dbReference>
<dbReference type="GO" id="GO:0000155">
    <property type="term" value="F:phosphorelay sensor kinase activity"/>
    <property type="evidence" value="ECO:0007669"/>
    <property type="project" value="InterPro"/>
</dbReference>
<dbReference type="AlphaFoldDB" id="A0A9X8UK32"/>
<dbReference type="InterPro" id="IPR050640">
    <property type="entry name" value="Bact_2-comp_sensor_kinase"/>
</dbReference>
<feature type="transmembrane region" description="Helical" evidence="6">
    <location>
        <begin position="274"/>
        <end position="297"/>
    </location>
</feature>
<keyword evidence="2" id="KW-0597">Phosphoprotein</keyword>
<keyword evidence="6" id="KW-0472">Membrane</keyword>
<accession>A0A9X8UK32</accession>
<dbReference type="GO" id="GO:0016020">
    <property type="term" value="C:membrane"/>
    <property type="evidence" value="ECO:0007669"/>
    <property type="project" value="UniProtKB-SubCell"/>
</dbReference>
<evidence type="ECO:0000256" key="2">
    <source>
        <dbReference type="ARBA" id="ARBA00022553"/>
    </source>
</evidence>
<keyword evidence="6" id="KW-1133">Transmembrane helix</keyword>
<keyword evidence="3" id="KW-0808">Transferase</keyword>
<dbReference type="EMBL" id="SLUK01000005">
    <property type="protein sequence ID" value="TCL43559.1"/>
    <property type="molecule type" value="Genomic_DNA"/>
</dbReference>
<evidence type="ECO:0000313" key="8">
    <source>
        <dbReference type="EMBL" id="TCL43559.1"/>
    </source>
</evidence>
<keyword evidence="9" id="KW-1185">Reference proteome</keyword>
<feature type="region of interest" description="Disordered" evidence="5">
    <location>
        <begin position="570"/>
        <end position="595"/>
    </location>
</feature>
<dbReference type="InterPro" id="IPR003660">
    <property type="entry name" value="HAMP_dom"/>
</dbReference>
<dbReference type="SUPFAM" id="SSF158472">
    <property type="entry name" value="HAMP domain-like"/>
    <property type="match status" value="1"/>
</dbReference>
<feature type="transmembrane region" description="Helical" evidence="6">
    <location>
        <begin position="12"/>
        <end position="34"/>
    </location>
</feature>
<evidence type="ECO:0000256" key="5">
    <source>
        <dbReference type="SAM" id="MobiDB-lite"/>
    </source>
</evidence>
<gene>
    <name evidence="8" type="ORF">EDD78_105193</name>
</gene>
<dbReference type="InterPro" id="IPR036890">
    <property type="entry name" value="HATPase_C_sf"/>
</dbReference>
<dbReference type="PROSITE" id="PS50885">
    <property type="entry name" value="HAMP"/>
    <property type="match status" value="1"/>
</dbReference>
<dbReference type="RefSeq" id="WP_132084526.1">
    <property type="nucleotide sequence ID" value="NZ_SLUK01000005.1"/>
</dbReference>
<dbReference type="Pfam" id="PF06580">
    <property type="entry name" value="His_kinase"/>
    <property type="match status" value="1"/>
</dbReference>
<proteinExistence type="predicted"/>
<evidence type="ECO:0000259" key="7">
    <source>
        <dbReference type="PROSITE" id="PS50885"/>
    </source>
</evidence>
<reference evidence="8 9" key="1">
    <citation type="submission" date="2019-03" db="EMBL/GenBank/DDBJ databases">
        <title>Genomic Encyclopedia of Type Strains, Phase IV (KMG-IV): sequencing the most valuable type-strain genomes for metagenomic binning, comparative biology and taxonomic classification.</title>
        <authorList>
            <person name="Goeker M."/>
        </authorList>
    </citation>
    <scope>NUCLEOTIDE SEQUENCE [LARGE SCALE GENOMIC DNA]</scope>
    <source>
        <strain evidence="8 9">DSM 100433</strain>
    </source>
</reference>
<feature type="compositionally biased region" description="Basic and acidic residues" evidence="5">
    <location>
        <begin position="580"/>
        <end position="595"/>
    </location>
</feature>
<dbReference type="Gene3D" id="3.30.565.10">
    <property type="entry name" value="Histidine kinase-like ATPase, C-terminal domain"/>
    <property type="match status" value="1"/>
</dbReference>
<name>A0A9X8UK32_9FIRM</name>
<dbReference type="SUPFAM" id="SSF55874">
    <property type="entry name" value="ATPase domain of HSP90 chaperone/DNA topoisomerase II/histidine kinase"/>
    <property type="match status" value="1"/>
</dbReference>
<evidence type="ECO:0000313" key="9">
    <source>
        <dbReference type="Proteomes" id="UP000294682"/>
    </source>
</evidence>
<dbReference type="CDD" id="cd06225">
    <property type="entry name" value="HAMP"/>
    <property type="match status" value="1"/>
</dbReference>
<dbReference type="Gene3D" id="6.10.340.10">
    <property type="match status" value="1"/>
</dbReference>
<dbReference type="SMART" id="SM00304">
    <property type="entry name" value="HAMP"/>
    <property type="match status" value="1"/>
</dbReference>
<feature type="domain" description="HAMP" evidence="7">
    <location>
        <begin position="301"/>
        <end position="353"/>
    </location>
</feature>
<comment type="subcellular location">
    <subcellularLocation>
        <location evidence="1">Membrane</location>
    </subcellularLocation>
</comment>
<dbReference type="Pfam" id="PF00672">
    <property type="entry name" value="HAMP"/>
    <property type="match status" value="1"/>
</dbReference>
<evidence type="ECO:0000256" key="4">
    <source>
        <dbReference type="ARBA" id="ARBA00022777"/>
    </source>
</evidence>
<evidence type="ECO:0000256" key="3">
    <source>
        <dbReference type="ARBA" id="ARBA00022679"/>
    </source>
</evidence>
<sequence length="595" mass="66864">MKKKTSIKSQLTWLLIYCWIVPVLAISAVCVMYIQTAVKDRAEGNIRSGATYAAQMSSQKLESAIQQMRDVIYEGAVAKHYKEQQDQNALTAAVRGELLRKFGLQKEYLFAGIFFSADPGRMIYESPYGGAYLDAYLKDAHAQVVSALGEEDNTTHLLVSGRSLYLYQNLLDNRDLSRYGVIVIQLDPAAVFDAFTSLDPAADYVLLSLDGQPYWLGSEPTEGPLRQFEFPTARQEMKVGALRGYITGTAVQKEQNYDFGYRVYVSDRIVSERAYMVLVLALVLACVVLPLLGVGFYRIYKNIAGPIDALVVATEKIENEQWDATIPFTSDNEFGRLIRSFNSMSARIKYLFDYAYKEELAASESRLMMLQSQMNPQFMKNTLGLINWKARLAGNEEISKMIEALDNLLDASLDRSQQRSIPLRQELCYTRSYLFIIGERFGRRLTLEEHIDESLLSCPVPRLIIQPLIENAVVHGIEPVSAGTIEICIGKMEGKLAIEIINDGNILSDEDLRRIRAILSEDYGALTDKQRRLGLKNVYERIRLMYGDAGALTLQRTADGRTCTRIQIPFAPPEAQPPAKDGRLPGAREGEANDR</sequence>
<dbReference type="Proteomes" id="UP000294682">
    <property type="component" value="Unassembled WGS sequence"/>
</dbReference>
<dbReference type="PANTHER" id="PTHR34220:SF7">
    <property type="entry name" value="SENSOR HISTIDINE KINASE YPDA"/>
    <property type="match status" value="1"/>
</dbReference>
<dbReference type="InterPro" id="IPR010559">
    <property type="entry name" value="Sig_transdc_His_kin_internal"/>
</dbReference>
<organism evidence="8 9">
    <name type="scientific">Harryflintia acetispora</name>
    <dbReference type="NCBI Taxonomy" id="1849041"/>
    <lineage>
        <taxon>Bacteria</taxon>
        <taxon>Bacillati</taxon>
        <taxon>Bacillota</taxon>
        <taxon>Clostridia</taxon>
        <taxon>Eubacteriales</taxon>
        <taxon>Oscillospiraceae</taxon>
        <taxon>Harryflintia</taxon>
    </lineage>
</organism>
<comment type="caution">
    <text evidence="8">The sequence shown here is derived from an EMBL/GenBank/DDBJ whole genome shotgun (WGS) entry which is preliminary data.</text>
</comment>
<keyword evidence="4 8" id="KW-0418">Kinase</keyword>
<dbReference type="Pfam" id="PF02518">
    <property type="entry name" value="HATPase_c"/>
    <property type="match status" value="1"/>
</dbReference>
<evidence type="ECO:0000256" key="1">
    <source>
        <dbReference type="ARBA" id="ARBA00004370"/>
    </source>
</evidence>